<evidence type="ECO:0000313" key="1">
    <source>
        <dbReference type="EMBL" id="MDF4026942.1"/>
    </source>
</evidence>
<gene>
    <name evidence="1" type="ORF">P3W24_18360</name>
</gene>
<dbReference type="EMBL" id="JARJJS010000009">
    <property type="protein sequence ID" value="MDF4026942.1"/>
    <property type="molecule type" value="Genomic_DNA"/>
</dbReference>
<sequence length="109" mass="12411">MNRIYSAEPLIELKDLLQKVLDSEVPRLGDLRRIEQLRRGIQHSEDAGFFVIRAAVSDLDAVPDESRRGMFAKEFLAEKDEEFISYMQDAAHDLRASAAALLSSEWMSI</sequence>
<accession>A0ABT6BFW8</accession>
<comment type="caution">
    <text evidence="1">The sequence shown here is derived from an EMBL/GenBank/DDBJ whole genome shotgun (WGS) entry which is preliminary data.</text>
</comment>
<proteinExistence type="predicted"/>
<evidence type="ECO:0000313" key="2">
    <source>
        <dbReference type="Proteomes" id="UP001528850"/>
    </source>
</evidence>
<organism evidence="1 2">
    <name type="scientific">Luteibacter sahnii</name>
    <dbReference type="NCBI Taxonomy" id="3021977"/>
    <lineage>
        <taxon>Bacteria</taxon>
        <taxon>Pseudomonadati</taxon>
        <taxon>Pseudomonadota</taxon>
        <taxon>Gammaproteobacteria</taxon>
        <taxon>Lysobacterales</taxon>
        <taxon>Rhodanobacteraceae</taxon>
        <taxon>Luteibacter</taxon>
    </lineage>
</organism>
<dbReference type="Proteomes" id="UP001528850">
    <property type="component" value="Unassembled WGS sequence"/>
</dbReference>
<protein>
    <submittedName>
        <fullName evidence="1">Uncharacterized protein</fullName>
    </submittedName>
</protein>
<name>A0ABT6BFW8_9GAMM</name>
<keyword evidence="2" id="KW-1185">Reference proteome</keyword>
<reference evidence="1 2" key="1">
    <citation type="journal article" date="2024" name="Curr. Microbiol.">
        <title>Luteibacter sahnii sp. nov., A Novel Yellow-Colored Xanthomonadin Pigment Producing Probiotic Bacterium from Healthy Rice Seed Microbiome.</title>
        <authorList>
            <person name="Jaiswal G."/>
            <person name="Rana R."/>
            <person name="Nayak P.K."/>
            <person name="Chouhan R."/>
            <person name="Gandhi S.G."/>
            <person name="Patel H.K."/>
            <person name="Patil P.B."/>
        </authorList>
    </citation>
    <scope>NUCLEOTIDE SEQUENCE [LARGE SCALE GENOMIC DNA]</scope>
    <source>
        <strain evidence="1 2">PPL201</strain>
    </source>
</reference>